<name>X1NG50_9ZZZZ</name>
<evidence type="ECO:0000256" key="2">
    <source>
        <dbReference type="ARBA" id="ARBA00022723"/>
    </source>
</evidence>
<keyword evidence="2" id="KW-0479">Metal-binding</keyword>
<dbReference type="EMBL" id="BARV01015302">
    <property type="protein sequence ID" value="GAI29186.1"/>
    <property type="molecule type" value="Genomic_DNA"/>
</dbReference>
<evidence type="ECO:0000259" key="6">
    <source>
        <dbReference type="Pfam" id="PF10150"/>
    </source>
</evidence>
<dbReference type="Pfam" id="PF10150">
    <property type="entry name" value="RNase_E_G"/>
    <property type="match status" value="1"/>
</dbReference>
<dbReference type="AlphaFoldDB" id="X1NG50"/>
<keyword evidence="3" id="KW-0378">Hydrolase</keyword>
<dbReference type="PANTHER" id="PTHR30001">
    <property type="entry name" value="RIBONUCLEASE"/>
    <property type="match status" value="1"/>
</dbReference>
<sequence>KKLKKAVPPKLIIGELNRTSTILRDILSSSFNNVYVNEHSIYLEIKDYIKTIAPEKEKIVKFYNGRINIFEQFAIDKQIKSFFGNTVSLSKGAYIIIEHTEALHAIDVNSGNRQQSENNQEKNILEVNLAAAEEIARQLRLRDMGGIIVIDFIDMYNQNYRQMVYDKMKDMMSSDRAKHNILPISRFGLMEITRQRVRPETSIKTVETCPNCKGTGEITPSILFVDELENNIKYLCDKLNKIVLTLKVHPYIAAFLNQGLLSIKTKWRLKYKRRIIIQADNSYSFLEFNFFDKNN</sequence>
<dbReference type="GO" id="GO:0046872">
    <property type="term" value="F:metal ion binding"/>
    <property type="evidence" value="ECO:0007669"/>
    <property type="project" value="UniProtKB-KW"/>
</dbReference>
<dbReference type="GO" id="GO:0005737">
    <property type="term" value="C:cytoplasm"/>
    <property type="evidence" value="ECO:0007669"/>
    <property type="project" value="TreeGrafter"/>
</dbReference>
<dbReference type="GO" id="GO:0006364">
    <property type="term" value="P:rRNA processing"/>
    <property type="evidence" value="ECO:0007669"/>
    <property type="project" value="TreeGrafter"/>
</dbReference>
<evidence type="ECO:0000256" key="1">
    <source>
        <dbReference type="ARBA" id="ARBA00001946"/>
    </source>
</evidence>
<evidence type="ECO:0000313" key="7">
    <source>
        <dbReference type="EMBL" id="GAI29186.1"/>
    </source>
</evidence>
<evidence type="ECO:0000256" key="4">
    <source>
        <dbReference type="ARBA" id="ARBA00022842"/>
    </source>
</evidence>
<dbReference type="GO" id="GO:0016787">
    <property type="term" value="F:hydrolase activity"/>
    <property type="evidence" value="ECO:0007669"/>
    <property type="project" value="UniProtKB-KW"/>
</dbReference>
<dbReference type="PANTHER" id="PTHR30001:SF0">
    <property type="entry name" value="RIBONUCLEASE G"/>
    <property type="match status" value="1"/>
</dbReference>
<reference evidence="7" key="1">
    <citation type="journal article" date="2014" name="Front. Microbiol.">
        <title>High frequency of phylogenetically diverse reductive dehalogenase-homologous genes in deep subseafloor sedimentary metagenomes.</title>
        <authorList>
            <person name="Kawai M."/>
            <person name="Futagami T."/>
            <person name="Toyoda A."/>
            <person name="Takaki Y."/>
            <person name="Nishi S."/>
            <person name="Hori S."/>
            <person name="Arai W."/>
            <person name="Tsubouchi T."/>
            <person name="Morono Y."/>
            <person name="Uchiyama I."/>
            <person name="Ito T."/>
            <person name="Fujiyama A."/>
            <person name="Inagaki F."/>
            <person name="Takami H."/>
        </authorList>
    </citation>
    <scope>NUCLEOTIDE SEQUENCE</scope>
    <source>
        <strain evidence="7">Expedition CK06-06</strain>
    </source>
</reference>
<evidence type="ECO:0000256" key="5">
    <source>
        <dbReference type="ARBA" id="ARBA00022884"/>
    </source>
</evidence>
<dbReference type="GO" id="GO:0004540">
    <property type="term" value="F:RNA nuclease activity"/>
    <property type="evidence" value="ECO:0007669"/>
    <property type="project" value="InterPro"/>
</dbReference>
<dbReference type="GO" id="GO:0003723">
    <property type="term" value="F:RNA binding"/>
    <property type="evidence" value="ECO:0007669"/>
    <property type="project" value="UniProtKB-KW"/>
</dbReference>
<keyword evidence="5" id="KW-0694">RNA-binding</keyword>
<organism evidence="7">
    <name type="scientific">marine sediment metagenome</name>
    <dbReference type="NCBI Taxonomy" id="412755"/>
    <lineage>
        <taxon>unclassified sequences</taxon>
        <taxon>metagenomes</taxon>
        <taxon>ecological metagenomes</taxon>
    </lineage>
</organism>
<comment type="caution">
    <text evidence="7">The sequence shown here is derived from an EMBL/GenBank/DDBJ whole genome shotgun (WGS) entry which is preliminary data.</text>
</comment>
<feature type="domain" description="RNA-binding protein AU-1/Ribonuclease E/G" evidence="6">
    <location>
        <begin position="2"/>
        <end position="197"/>
    </location>
</feature>
<gene>
    <name evidence="7" type="ORF">S06H3_26466</name>
</gene>
<comment type="cofactor">
    <cofactor evidence="1">
        <name>Mg(2+)</name>
        <dbReference type="ChEBI" id="CHEBI:18420"/>
    </cofactor>
</comment>
<protein>
    <recommendedName>
        <fullName evidence="6">RNA-binding protein AU-1/Ribonuclease E/G domain-containing protein</fullName>
    </recommendedName>
</protein>
<proteinExistence type="predicted"/>
<feature type="non-terminal residue" evidence="7">
    <location>
        <position position="1"/>
    </location>
</feature>
<dbReference type="InterPro" id="IPR019307">
    <property type="entry name" value="RNA-bd_AU-1/RNase_E/G"/>
</dbReference>
<dbReference type="InterPro" id="IPR004659">
    <property type="entry name" value="RNase_E/G"/>
</dbReference>
<accession>X1NG50</accession>
<feature type="non-terminal residue" evidence="7">
    <location>
        <position position="295"/>
    </location>
</feature>
<evidence type="ECO:0000256" key="3">
    <source>
        <dbReference type="ARBA" id="ARBA00022801"/>
    </source>
</evidence>
<keyword evidence="4" id="KW-0460">Magnesium</keyword>